<dbReference type="OrthoDB" id="205403at2759"/>
<protein>
    <submittedName>
        <fullName evidence="3">FAM32A protein</fullName>
    </submittedName>
</protein>
<feature type="compositionally biased region" description="Basic and acidic residues" evidence="2">
    <location>
        <begin position="83"/>
        <end position="92"/>
    </location>
</feature>
<sequence length="149" mass="17459">MYQSSARSEVHCGIYYAVCSFHFRYRKVVVRRTMSSAYDTVQKGSLKLKGPENGGIKKKKKKKKEKRRMLEQITSKEATSEEGVERSKKPDMRTPAQRKFAQVQERRQMERVLNKAALTHKQRVESFNAHLDRLTEHYDIPKVSWTKPA</sequence>
<evidence type="ECO:0000256" key="1">
    <source>
        <dbReference type="ARBA" id="ARBA00008948"/>
    </source>
</evidence>
<proteinExistence type="inferred from homology"/>
<gene>
    <name evidence="3" type="primary">FAM32A</name>
    <name evidence="3" type="ORF">BLAG_LOCUS14599</name>
</gene>
<organism evidence="3 4">
    <name type="scientific">Branchiostoma lanceolatum</name>
    <name type="common">Common lancelet</name>
    <name type="synonym">Amphioxus lanceolatum</name>
    <dbReference type="NCBI Taxonomy" id="7740"/>
    <lineage>
        <taxon>Eukaryota</taxon>
        <taxon>Metazoa</taxon>
        <taxon>Chordata</taxon>
        <taxon>Cephalochordata</taxon>
        <taxon>Leptocardii</taxon>
        <taxon>Amphioxiformes</taxon>
        <taxon>Branchiostomatidae</taxon>
        <taxon>Branchiostoma</taxon>
    </lineage>
</organism>
<evidence type="ECO:0000313" key="4">
    <source>
        <dbReference type="Proteomes" id="UP000838412"/>
    </source>
</evidence>
<reference evidence="3" key="1">
    <citation type="submission" date="2022-01" db="EMBL/GenBank/DDBJ databases">
        <authorList>
            <person name="Braso-Vives M."/>
        </authorList>
    </citation>
    <scope>NUCLEOTIDE SEQUENCE</scope>
</reference>
<dbReference type="Proteomes" id="UP000838412">
    <property type="component" value="Chromosome 2"/>
</dbReference>
<evidence type="ECO:0000256" key="2">
    <source>
        <dbReference type="SAM" id="MobiDB-lite"/>
    </source>
</evidence>
<accession>A0A8J9ZKF3</accession>
<evidence type="ECO:0000313" key="3">
    <source>
        <dbReference type="EMBL" id="CAH1255619.1"/>
    </source>
</evidence>
<dbReference type="PANTHER" id="PTHR13282:SF6">
    <property type="entry name" value="PROTEIN FAM32A"/>
    <property type="match status" value="1"/>
</dbReference>
<name>A0A8J9ZKF3_BRALA</name>
<dbReference type="Pfam" id="PF08555">
    <property type="entry name" value="FAM32A"/>
    <property type="match status" value="1"/>
</dbReference>
<dbReference type="EMBL" id="OV696687">
    <property type="protein sequence ID" value="CAH1255619.1"/>
    <property type="molecule type" value="Genomic_DNA"/>
</dbReference>
<dbReference type="GO" id="GO:0005730">
    <property type="term" value="C:nucleolus"/>
    <property type="evidence" value="ECO:0007669"/>
    <property type="project" value="TreeGrafter"/>
</dbReference>
<comment type="similarity">
    <text evidence="1">Belongs to the FAM32 family.</text>
</comment>
<feature type="region of interest" description="Disordered" evidence="2">
    <location>
        <begin position="43"/>
        <end position="106"/>
    </location>
</feature>
<dbReference type="PANTHER" id="PTHR13282">
    <property type="entry name" value="PROTEIN FAM32A"/>
    <property type="match status" value="1"/>
</dbReference>
<keyword evidence="4" id="KW-1185">Reference proteome</keyword>
<dbReference type="AlphaFoldDB" id="A0A8J9ZKF3"/>
<feature type="compositionally biased region" description="Basic residues" evidence="2">
    <location>
        <begin position="56"/>
        <end position="67"/>
    </location>
</feature>
<dbReference type="InterPro" id="IPR013865">
    <property type="entry name" value="FAM32A"/>
</dbReference>